<organism evidence="6 7">
    <name type="scientific">Kosmotoga olearia (strain ATCC BAA-1733 / DSM 21960 / TBF 19.5.1)</name>
    <dbReference type="NCBI Taxonomy" id="521045"/>
    <lineage>
        <taxon>Bacteria</taxon>
        <taxon>Thermotogati</taxon>
        <taxon>Thermotogota</taxon>
        <taxon>Thermotogae</taxon>
        <taxon>Kosmotogales</taxon>
        <taxon>Kosmotogaceae</taxon>
        <taxon>Kosmotoga</taxon>
    </lineage>
</organism>
<dbReference type="EMBL" id="CP001634">
    <property type="protein sequence ID" value="ACR80204.1"/>
    <property type="molecule type" value="Genomic_DNA"/>
</dbReference>
<protein>
    <submittedName>
        <fullName evidence="6">Threonyl/alanyl tRNA synthetase SAD</fullName>
    </submittedName>
</protein>
<keyword evidence="3" id="KW-0479">Metal-binding</keyword>
<dbReference type="eggNOG" id="COG0013">
    <property type="taxonomic scope" value="Bacteria"/>
</dbReference>
<dbReference type="GO" id="GO:0002161">
    <property type="term" value="F:aminoacyl-tRNA deacylase activity"/>
    <property type="evidence" value="ECO:0007669"/>
    <property type="project" value="UniProtKB-ARBA"/>
</dbReference>
<feature type="domain" description="Alanyl-transfer RNA synthetases family profile" evidence="5">
    <location>
        <begin position="1"/>
        <end position="231"/>
    </location>
</feature>
<dbReference type="KEGG" id="kol:Kole_1514"/>
<evidence type="ECO:0000259" key="5">
    <source>
        <dbReference type="PROSITE" id="PS50860"/>
    </source>
</evidence>
<keyword evidence="4" id="KW-0862">Zinc</keyword>
<keyword evidence="6" id="KW-0436">Ligase</keyword>
<comment type="subcellular location">
    <subcellularLocation>
        <location evidence="2">Cytoplasm</location>
    </subcellularLocation>
</comment>
<dbReference type="Pfam" id="PF07973">
    <property type="entry name" value="tRNA_SAD"/>
    <property type="match status" value="1"/>
</dbReference>
<dbReference type="GO" id="GO:0004813">
    <property type="term" value="F:alanine-tRNA ligase activity"/>
    <property type="evidence" value="ECO:0007669"/>
    <property type="project" value="InterPro"/>
</dbReference>
<dbReference type="PROSITE" id="PS50860">
    <property type="entry name" value="AA_TRNA_LIGASE_II_ALA"/>
    <property type="match status" value="1"/>
</dbReference>
<reference evidence="6 7" key="2">
    <citation type="journal article" date="2011" name="J. Bacteriol.">
        <title>Genome Sequence of Kosmotoga olearia Strain TBF 19.5.1, a Thermophilic Bacterium with a Wide Growth Temperature Range, Isolated from the Troll B Oil Platform in the North Sea.</title>
        <authorList>
            <person name="Swithers K.S."/>
            <person name="Dipippo J.L."/>
            <person name="Bruce D.C."/>
            <person name="Detter C."/>
            <person name="Tapia R."/>
            <person name="Han S."/>
            <person name="Goodwin L.A."/>
            <person name="Han J."/>
            <person name="Woyke T."/>
            <person name="Pitluck S."/>
            <person name="Pennacchio L."/>
            <person name="Nolan M."/>
            <person name="Mikhailova N."/>
            <person name="Land M.L."/>
            <person name="Nesbo C.L."/>
            <person name="Gogarten J.P."/>
            <person name="Noll K.M."/>
        </authorList>
    </citation>
    <scope>NUCLEOTIDE SEQUENCE [LARGE SCALE GENOMIC DNA]</scope>
    <source>
        <strain evidence="7">ATCC BAA-1733 / DSM 21960 / TBF 19.5.1</strain>
    </source>
</reference>
<dbReference type="GO" id="GO:0006419">
    <property type="term" value="P:alanyl-tRNA aminoacylation"/>
    <property type="evidence" value="ECO:0007669"/>
    <property type="project" value="InterPro"/>
</dbReference>
<dbReference type="PANTHER" id="PTHR43462">
    <property type="entry name" value="ALANYL-TRNA EDITING PROTEIN"/>
    <property type="match status" value="1"/>
</dbReference>
<dbReference type="SUPFAM" id="SSF55186">
    <property type="entry name" value="ThrRS/AlaRS common domain"/>
    <property type="match status" value="1"/>
</dbReference>
<dbReference type="GO" id="GO:0005524">
    <property type="term" value="F:ATP binding"/>
    <property type="evidence" value="ECO:0007669"/>
    <property type="project" value="InterPro"/>
</dbReference>
<reference evidence="6 7" key="1">
    <citation type="submission" date="2009-06" db="EMBL/GenBank/DDBJ databases">
        <title>Complete sequence of Thermotogales bacterium TBF 19.5.1.</title>
        <authorList>
            <consortium name="US DOE Joint Genome Institute"/>
            <person name="Lucas S."/>
            <person name="Copeland A."/>
            <person name="Lapidus A."/>
            <person name="Glavina del Rio T."/>
            <person name="Tice H."/>
            <person name="Bruce D."/>
            <person name="Goodwin L."/>
            <person name="Pitluck S."/>
            <person name="Chertkov O."/>
            <person name="Brettin T."/>
            <person name="Detter J.C."/>
            <person name="Han C."/>
            <person name="Schmutz J."/>
            <person name="Larimer F."/>
            <person name="Land M."/>
            <person name="Hauser L."/>
            <person name="Kyrpides N."/>
            <person name="Ovchinnikova G."/>
            <person name="Noll K."/>
        </authorList>
    </citation>
    <scope>NUCLEOTIDE SEQUENCE [LARGE SCALE GENOMIC DNA]</scope>
    <source>
        <strain evidence="7">ATCC BAA-1733 / DSM 21960 / TBF 19.5.1</strain>
    </source>
</reference>
<dbReference type="InterPro" id="IPR018163">
    <property type="entry name" value="Thr/Ala-tRNA-synth_IIc_edit"/>
</dbReference>
<proteinExistence type="predicted"/>
<gene>
    <name evidence="6" type="ordered locus">Kole_1514</name>
</gene>
<dbReference type="PANTHER" id="PTHR43462:SF1">
    <property type="entry name" value="ALANYL-TRNA EDITING PROTEIN AARSD1"/>
    <property type="match status" value="1"/>
</dbReference>
<dbReference type="Proteomes" id="UP000002382">
    <property type="component" value="Chromosome"/>
</dbReference>
<keyword evidence="6" id="KW-0030">Aminoacyl-tRNA synthetase</keyword>
<name>C5CEG4_KOSOT</name>
<evidence type="ECO:0000256" key="3">
    <source>
        <dbReference type="ARBA" id="ARBA00022723"/>
    </source>
</evidence>
<dbReference type="InterPro" id="IPR012947">
    <property type="entry name" value="tRNA_SAD"/>
</dbReference>
<dbReference type="STRING" id="521045.Kole_1514"/>
<keyword evidence="7" id="KW-1185">Reference proteome</keyword>
<dbReference type="Gene3D" id="2.40.30.130">
    <property type="match status" value="1"/>
</dbReference>
<evidence type="ECO:0000313" key="7">
    <source>
        <dbReference type="Proteomes" id="UP000002382"/>
    </source>
</evidence>
<dbReference type="GO" id="GO:0003676">
    <property type="term" value="F:nucleic acid binding"/>
    <property type="evidence" value="ECO:0007669"/>
    <property type="project" value="InterPro"/>
</dbReference>
<evidence type="ECO:0000256" key="2">
    <source>
        <dbReference type="ARBA" id="ARBA00004496"/>
    </source>
</evidence>
<dbReference type="GO" id="GO:0005737">
    <property type="term" value="C:cytoplasm"/>
    <property type="evidence" value="ECO:0007669"/>
    <property type="project" value="UniProtKB-SubCell"/>
</dbReference>
<dbReference type="SMART" id="SM00863">
    <property type="entry name" value="tRNA_SAD"/>
    <property type="match status" value="1"/>
</dbReference>
<accession>C5CEG4</accession>
<evidence type="ECO:0000256" key="1">
    <source>
        <dbReference type="ARBA" id="ARBA00001947"/>
    </source>
</evidence>
<dbReference type="Gene3D" id="3.30.980.10">
    <property type="entry name" value="Threonyl-trna Synthetase, Chain A, domain 2"/>
    <property type="match status" value="1"/>
</dbReference>
<evidence type="ECO:0000256" key="4">
    <source>
        <dbReference type="ARBA" id="ARBA00022833"/>
    </source>
</evidence>
<dbReference type="GO" id="GO:0046872">
    <property type="term" value="F:metal ion binding"/>
    <property type="evidence" value="ECO:0007669"/>
    <property type="project" value="UniProtKB-KW"/>
</dbReference>
<dbReference type="RefSeq" id="WP_015868849.1">
    <property type="nucleotide sequence ID" value="NC_012785.1"/>
</dbReference>
<dbReference type="OrthoDB" id="9812949at2"/>
<sequence>MKQRILMTFDKKDFSLLCFEKGTLYVDGEGGQLGDRGKIDGNKILQVKRVDGYPCAVIEKKNNYSTGEFVELELDLERRVDIAQQHTAQHLLSAVALRELDAETVGFQMGEEFSTIDLTIGLLEDKMKRLLEDVSNDCILKLLPVTVKEVDPSEIFRYNLRKSVSDKILEKAEKIRLVKIEGIDVSPCGGFHVKNTGEVGLLKILKVEKVKGNLTRVYFVAGKRAIRVFQNEHSILGSLGKLLTCGYHELVSRTQSILEDLKIMNNRIKGYVERIAKETANNLSENSSELLLYEDDEEILSMIPRFLDKECYIFFGKAGEKIILASKGYDLTILVKELKSRFDIKGGAGKTRGQFVYSKELDELIEFTLHWMKGEKS</sequence>
<dbReference type="InterPro" id="IPR051335">
    <property type="entry name" value="Alanyl-tRNA_Editing_Enzymes"/>
</dbReference>
<dbReference type="InterPro" id="IPR018165">
    <property type="entry name" value="Ala-tRNA-synth_IIc_core"/>
</dbReference>
<comment type="cofactor">
    <cofactor evidence="1">
        <name>Zn(2+)</name>
        <dbReference type="ChEBI" id="CHEBI:29105"/>
    </cofactor>
</comment>
<dbReference type="AlphaFoldDB" id="C5CEG4"/>
<evidence type="ECO:0000313" key="6">
    <source>
        <dbReference type="EMBL" id="ACR80204.1"/>
    </source>
</evidence>
<dbReference type="HOGENOM" id="CLU_004485_7_2_0"/>